<dbReference type="RefSeq" id="WP_262054118.1">
    <property type="nucleotide sequence ID" value="NZ_UGHY01000002.1"/>
</dbReference>
<dbReference type="InterPro" id="IPR027910">
    <property type="entry name" value="YdiL_sf"/>
</dbReference>
<accession>A0A377JED5</accession>
<dbReference type="GO" id="GO:0003677">
    <property type="term" value="F:DNA binding"/>
    <property type="evidence" value="ECO:0007669"/>
    <property type="project" value="InterPro"/>
</dbReference>
<dbReference type="AlphaFoldDB" id="A0A377JED5"/>
<proteinExistence type="predicted"/>
<gene>
    <name evidence="1" type="ORF">NCTC10672_00032</name>
</gene>
<protein>
    <submittedName>
        <fullName evidence="1">Uncharacterized protein</fullName>
    </submittedName>
</protein>
<sequence length="48" mass="5378">MTPLELKVARKLLGLSTVEAAEHIGQVSKRSWSIGKMVKELLSRMLKN</sequence>
<evidence type="ECO:0000313" key="2">
    <source>
        <dbReference type="Proteomes" id="UP000254186"/>
    </source>
</evidence>
<dbReference type="SUPFAM" id="SSF47413">
    <property type="entry name" value="lambda repressor-like DNA-binding domains"/>
    <property type="match status" value="1"/>
</dbReference>
<organism evidence="1 2">
    <name type="scientific">Haemophilus parainfluenzae</name>
    <dbReference type="NCBI Taxonomy" id="729"/>
    <lineage>
        <taxon>Bacteria</taxon>
        <taxon>Pseudomonadati</taxon>
        <taxon>Pseudomonadota</taxon>
        <taxon>Gammaproteobacteria</taxon>
        <taxon>Pasteurellales</taxon>
        <taxon>Pasteurellaceae</taxon>
        <taxon>Haemophilus</taxon>
    </lineage>
</organism>
<dbReference type="Proteomes" id="UP000254186">
    <property type="component" value="Unassembled WGS sequence"/>
</dbReference>
<dbReference type="InterPro" id="IPR010982">
    <property type="entry name" value="Lambda_DNA-bd_dom_sf"/>
</dbReference>
<name>A0A377JED5_HAEPA</name>
<evidence type="ECO:0000313" key="1">
    <source>
        <dbReference type="EMBL" id="STP02639.1"/>
    </source>
</evidence>
<dbReference type="Gene3D" id="1.10.3100.10">
    <property type="entry name" value="Putative cytoplasmic protein"/>
    <property type="match status" value="1"/>
</dbReference>
<reference evidence="1 2" key="1">
    <citation type="submission" date="2018-06" db="EMBL/GenBank/DDBJ databases">
        <authorList>
            <consortium name="Pathogen Informatics"/>
            <person name="Doyle S."/>
        </authorList>
    </citation>
    <scope>NUCLEOTIDE SEQUENCE [LARGE SCALE GENOMIC DNA]</scope>
    <source>
        <strain evidence="1 2">NCTC10672</strain>
    </source>
</reference>
<dbReference type="EMBL" id="UGHY01000002">
    <property type="protein sequence ID" value="STP02639.1"/>
    <property type="molecule type" value="Genomic_DNA"/>
</dbReference>